<evidence type="ECO:0000313" key="3">
    <source>
        <dbReference type="Proteomes" id="UP000735302"/>
    </source>
</evidence>
<feature type="compositionally biased region" description="Acidic residues" evidence="1">
    <location>
        <begin position="437"/>
        <end position="450"/>
    </location>
</feature>
<feature type="region of interest" description="Disordered" evidence="1">
    <location>
        <begin position="337"/>
        <end position="450"/>
    </location>
</feature>
<evidence type="ECO:0000256" key="1">
    <source>
        <dbReference type="SAM" id="MobiDB-lite"/>
    </source>
</evidence>
<organism evidence="2 3">
    <name type="scientific">Plakobranchus ocellatus</name>
    <dbReference type="NCBI Taxonomy" id="259542"/>
    <lineage>
        <taxon>Eukaryota</taxon>
        <taxon>Metazoa</taxon>
        <taxon>Spiralia</taxon>
        <taxon>Lophotrochozoa</taxon>
        <taxon>Mollusca</taxon>
        <taxon>Gastropoda</taxon>
        <taxon>Heterobranchia</taxon>
        <taxon>Euthyneura</taxon>
        <taxon>Panpulmonata</taxon>
        <taxon>Sacoglossa</taxon>
        <taxon>Placobranchoidea</taxon>
        <taxon>Plakobranchidae</taxon>
        <taxon>Plakobranchus</taxon>
    </lineage>
</organism>
<name>A0AAV4AQJ5_9GAST</name>
<evidence type="ECO:0000313" key="2">
    <source>
        <dbReference type="EMBL" id="GFO10540.1"/>
    </source>
</evidence>
<protein>
    <submittedName>
        <fullName evidence="2">Uncharacterized protein</fullName>
    </submittedName>
</protein>
<feature type="compositionally biased region" description="Basic and acidic residues" evidence="1">
    <location>
        <begin position="348"/>
        <end position="360"/>
    </location>
</feature>
<dbReference type="EMBL" id="BLXT01004186">
    <property type="protein sequence ID" value="GFO10540.1"/>
    <property type="molecule type" value="Genomic_DNA"/>
</dbReference>
<accession>A0AAV4AQJ5</accession>
<gene>
    <name evidence="2" type="ORF">PoB_003704500</name>
</gene>
<feature type="compositionally biased region" description="Basic and acidic residues" evidence="1">
    <location>
        <begin position="374"/>
        <end position="390"/>
    </location>
</feature>
<proteinExistence type="predicted"/>
<feature type="compositionally biased region" description="Basic and acidic residues" evidence="1">
    <location>
        <begin position="400"/>
        <end position="412"/>
    </location>
</feature>
<reference evidence="2 3" key="1">
    <citation type="journal article" date="2021" name="Elife">
        <title>Chloroplast acquisition without the gene transfer in kleptoplastic sea slugs, Plakobranchus ocellatus.</title>
        <authorList>
            <person name="Maeda T."/>
            <person name="Takahashi S."/>
            <person name="Yoshida T."/>
            <person name="Shimamura S."/>
            <person name="Takaki Y."/>
            <person name="Nagai Y."/>
            <person name="Toyoda A."/>
            <person name="Suzuki Y."/>
            <person name="Arimoto A."/>
            <person name="Ishii H."/>
            <person name="Satoh N."/>
            <person name="Nishiyama T."/>
            <person name="Hasebe M."/>
            <person name="Maruyama T."/>
            <person name="Minagawa J."/>
            <person name="Obokata J."/>
            <person name="Shigenobu S."/>
        </authorList>
    </citation>
    <scope>NUCLEOTIDE SEQUENCE [LARGE SCALE GENOMIC DNA]</scope>
</reference>
<comment type="caution">
    <text evidence="2">The sequence shown here is derived from an EMBL/GenBank/DDBJ whole genome shotgun (WGS) entry which is preliminary data.</text>
</comment>
<dbReference type="AlphaFoldDB" id="A0AAV4AQJ5"/>
<keyword evidence="3" id="KW-1185">Reference proteome</keyword>
<sequence>MPRRSLTIEWPTIRSSVCCPDDKEKISLSTDGPPHLQQVVLTVQKLSRKTEFRPSPHTQYGFLYNAVTTTEKGSLHENFLVSFQCKQHADQFHQVATGCKRIMLMTAGNFDFSNSNLRRLPKAGLRPGAVGTLGTRCDKSGPCFIANGVRSEFGPCRAGTDLRNELGPCCGTEDFGPCRGGPDVRSELERGADGCVGVCGSPENRGDTVNYYNSPAGGGKALGHVFTGGGNVGCRAGGAVNTDSVGKRVVPIRKKLSPYDESRDQNKEFGFGTPYKPIGRGRANISAAKGRIINTGNSGRRVYSRSQGLRRECCPRPGSYYSFEFGKSGGNMDQEIGYMKPCTSGESDMMKEKVESRRLSGETQGATIKPSEPGSRRSRDYEMKEADQRVPTESPDVASEVEKSTRSGRRDQGSIASPESIGLNEKGSAHSYHTAEDPGDANDSNDAEQQ</sequence>
<dbReference type="Proteomes" id="UP000735302">
    <property type="component" value="Unassembled WGS sequence"/>
</dbReference>